<dbReference type="EMBL" id="JANQDX010000008">
    <property type="protein sequence ID" value="KAL0920652.1"/>
    <property type="molecule type" value="Genomic_DNA"/>
</dbReference>
<keyword evidence="4" id="KW-1185">Reference proteome</keyword>
<reference evidence="3 4" key="1">
    <citation type="journal article" date="2024" name="Plant Biotechnol. J.">
        <title>Dendrobium thyrsiflorum genome and its molecular insights into genes involved in important horticultural traits.</title>
        <authorList>
            <person name="Chen B."/>
            <person name="Wang J.Y."/>
            <person name="Zheng P.J."/>
            <person name="Li K.L."/>
            <person name="Liang Y.M."/>
            <person name="Chen X.F."/>
            <person name="Zhang C."/>
            <person name="Zhao X."/>
            <person name="He X."/>
            <person name="Zhang G.Q."/>
            <person name="Liu Z.J."/>
            <person name="Xu Q."/>
        </authorList>
    </citation>
    <scope>NUCLEOTIDE SEQUENCE [LARGE SCALE GENOMIC DNA]</scope>
    <source>
        <strain evidence="3">GZMU011</strain>
    </source>
</reference>
<evidence type="ECO:0000259" key="2">
    <source>
        <dbReference type="Pfam" id="PF14309"/>
    </source>
</evidence>
<dbReference type="InterPro" id="IPR025486">
    <property type="entry name" value="DUF4378"/>
</dbReference>
<organism evidence="3 4">
    <name type="scientific">Dendrobium thyrsiflorum</name>
    <name type="common">Pinecone-like raceme dendrobium</name>
    <name type="synonym">Orchid</name>
    <dbReference type="NCBI Taxonomy" id="117978"/>
    <lineage>
        <taxon>Eukaryota</taxon>
        <taxon>Viridiplantae</taxon>
        <taxon>Streptophyta</taxon>
        <taxon>Embryophyta</taxon>
        <taxon>Tracheophyta</taxon>
        <taxon>Spermatophyta</taxon>
        <taxon>Magnoliopsida</taxon>
        <taxon>Liliopsida</taxon>
        <taxon>Asparagales</taxon>
        <taxon>Orchidaceae</taxon>
        <taxon>Epidendroideae</taxon>
        <taxon>Malaxideae</taxon>
        <taxon>Dendrobiinae</taxon>
        <taxon>Dendrobium</taxon>
    </lineage>
</organism>
<evidence type="ECO:0000313" key="4">
    <source>
        <dbReference type="Proteomes" id="UP001552299"/>
    </source>
</evidence>
<comment type="caution">
    <text evidence="3">The sequence shown here is derived from an EMBL/GenBank/DDBJ whole genome shotgun (WGS) entry which is preliminary data.</text>
</comment>
<accession>A0ABD0VDH7</accession>
<dbReference type="PANTHER" id="PTHR40836">
    <property type="entry name" value="RB1-INDUCIBLE COILED-COIL PROTEIN"/>
    <property type="match status" value="1"/>
</dbReference>
<dbReference type="Proteomes" id="UP001552299">
    <property type="component" value="Unassembled WGS sequence"/>
</dbReference>
<dbReference type="PANTHER" id="PTHR40836:SF4">
    <property type="entry name" value="RB1-INDUCIBLE COILED-COIL PROTEIN"/>
    <property type="match status" value="1"/>
</dbReference>
<gene>
    <name evidence="3" type="ORF">M5K25_009802</name>
</gene>
<dbReference type="AlphaFoldDB" id="A0ABD0VDH7"/>
<feature type="domain" description="DUF4378" evidence="2">
    <location>
        <begin position="594"/>
        <end position="763"/>
    </location>
</feature>
<dbReference type="Pfam" id="PF14309">
    <property type="entry name" value="DUF4378"/>
    <property type="match status" value="1"/>
</dbReference>
<feature type="compositionally biased region" description="Polar residues" evidence="1">
    <location>
        <begin position="124"/>
        <end position="133"/>
    </location>
</feature>
<evidence type="ECO:0000256" key="1">
    <source>
        <dbReference type="SAM" id="MobiDB-lite"/>
    </source>
</evidence>
<protein>
    <recommendedName>
        <fullName evidence="2">DUF4378 domain-containing protein</fullName>
    </recommendedName>
</protein>
<evidence type="ECO:0000313" key="3">
    <source>
        <dbReference type="EMBL" id="KAL0920652.1"/>
    </source>
</evidence>
<sequence>MNGLDLPLETASRNQIINENFEVKQSSLKNKSHEDGSSVKMLINEMCNGENSKCGGPNVVARLMDMDTLLPKTEPAMEAMESLDENSWKQYPKMSHCESTKVDLRSLLLTTAKSPLNYKPQFSIPPTKSSSSAKPHRREHPEEEKLQKFKKEFEAWQESKLWEFSSRLGHYSGEEVELKNEQILALENLKKEKMAAYTNTCLMPKIEDDMAISREKAAKSFEPASTALCSPTRIVILKPPWRGSPGVVKKGSSMEDFLEEVKKRLRLEMEGKGKTGSIRRLGEGHTFLHESWTNPKQQAREAAKHGAMLRRSQSLITCRSAFHFDEQESSNSIKGETRKFIYDRLKNVLKDDTEMLEEENFGNSLSVKETAISRSVTAFSKDEKDASFWEEKKAVNESIPKHLRHEQIKMVPLSDEAMSPSNFDGSFSPSASGSAFGNALSEDEASKNNSVAVKKRKKDVFSIKSTVSNLKRNLRLSGKFFRKKASSMEESTVDKVSLVIRNFGIVQENSTEVPPSPASFPCSPINVHHSPVSPFEDPFGDGHSSTQVSGELSMSLSEFGNRSEHVESEKCGMATQTQLYESNETILTEGCGEAYVRDILVVSGLYRACWPLDQAISRMDGQVKPISSSVFDEVEEKCRKLRRVDDDYSTMSLGDIDIDRKMLFDLVNEALPSVLDSSMTQLMKKRLSDHHYLTQLHHGRKLLDDLLIQIQIYSNPKVEQPQSIDDIVVWDLKLMPLLTAAHEDISSLGREIEWVIMRELIDDLLSELLV</sequence>
<feature type="region of interest" description="Disordered" evidence="1">
    <location>
        <begin position="119"/>
        <end position="145"/>
    </location>
</feature>
<proteinExistence type="predicted"/>
<name>A0ABD0VDH7_DENTH</name>